<comment type="caution">
    <text evidence="2">The sequence shown here is derived from an EMBL/GenBank/DDBJ whole genome shotgun (WGS) entry which is preliminary data.</text>
</comment>
<accession>A0A147KMK2</accession>
<evidence type="ECO:0000313" key="3">
    <source>
        <dbReference type="Proteomes" id="UP000074382"/>
    </source>
</evidence>
<dbReference type="Proteomes" id="UP000074382">
    <property type="component" value="Unassembled WGS sequence"/>
</dbReference>
<dbReference type="RefSeq" id="WP_068757271.1">
    <property type="nucleotide sequence ID" value="NZ_KQ950183.1"/>
</dbReference>
<evidence type="ECO:0000313" key="2">
    <source>
        <dbReference type="EMBL" id="KUP98555.1"/>
    </source>
</evidence>
<dbReference type="EMBL" id="LGEM01000006">
    <property type="protein sequence ID" value="KUP98555.1"/>
    <property type="molecule type" value="Genomic_DNA"/>
</dbReference>
<reference evidence="3" key="1">
    <citation type="journal article" date="2017" name="Acta Aliment.">
        <title>Plant polysaccharide degrading enzyme system of Thermpbifida cellulosilytica TB100 revealed by de novo genome project data.</title>
        <authorList>
            <person name="Toth A."/>
            <person name="Baka E."/>
            <person name="Luzics S."/>
            <person name="Bata-Vidacs I."/>
            <person name="Nagy I."/>
            <person name="Balint B."/>
            <person name="Herceg R."/>
            <person name="Olasz F."/>
            <person name="Wilk T."/>
            <person name="Nagy T."/>
            <person name="Kriszt B."/>
            <person name="Nagy I."/>
            <person name="Kukolya J."/>
        </authorList>
    </citation>
    <scope>NUCLEOTIDE SEQUENCE [LARGE SCALE GENOMIC DNA]</scope>
    <source>
        <strain evidence="3">TB100</strain>
    </source>
</reference>
<feature type="region of interest" description="Disordered" evidence="1">
    <location>
        <begin position="1"/>
        <end position="38"/>
    </location>
</feature>
<dbReference type="PATRIC" id="fig|665004.4.peg.3021"/>
<dbReference type="OrthoDB" id="3825678at2"/>
<gene>
    <name evidence="2" type="ORF">AC529_01020</name>
</gene>
<keyword evidence="3" id="KW-1185">Reference proteome</keyword>
<organism evidence="2 3">
    <name type="scientific">Thermobifida cellulosilytica TB100</name>
    <dbReference type="NCBI Taxonomy" id="665004"/>
    <lineage>
        <taxon>Bacteria</taxon>
        <taxon>Bacillati</taxon>
        <taxon>Actinomycetota</taxon>
        <taxon>Actinomycetes</taxon>
        <taxon>Streptosporangiales</taxon>
        <taxon>Nocardiopsidaceae</taxon>
        <taxon>Thermobifida</taxon>
    </lineage>
</organism>
<evidence type="ECO:0008006" key="4">
    <source>
        <dbReference type="Google" id="ProtNLM"/>
    </source>
</evidence>
<evidence type="ECO:0000256" key="1">
    <source>
        <dbReference type="SAM" id="MobiDB-lite"/>
    </source>
</evidence>
<proteinExistence type="predicted"/>
<protein>
    <recommendedName>
        <fullName evidence="4">Cobyrinic acid a,c-diamide synthase</fullName>
    </recommendedName>
</protein>
<sequence>MTLPGADELFFRPTAPRPEHPPADPPGTEPAQRVRAPGLRRRIAAQPSGRQRHDEKITVYVSAPELLALEQARLALRADYGLTVDRGRIVREAVAVLLADFEEYGEASMLVQRLNGS</sequence>
<name>A0A147KMK2_THECS</name>
<dbReference type="AlphaFoldDB" id="A0A147KMK2"/>
<dbReference type="STRING" id="665004.AC529_01020"/>